<organism evidence="2 3">
    <name type="scientific">Micromonospora marina</name>
    <dbReference type="NCBI Taxonomy" id="307120"/>
    <lineage>
        <taxon>Bacteria</taxon>
        <taxon>Bacillati</taxon>
        <taxon>Actinomycetota</taxon>
        <taxon>Actinomycetes</taxon>
        <taxon>Micromonosporales</taxon>
        <taxon>Micromonosporaceae</taxon>
        <taxon>Micromonospora</taxon>
    </lineage>
</organism>
<name>A0A1C4X3W5_9ACTN</name>
<feature type="transmembrane region" description="Helical" evidence="1">
    <location>
        <begin position="262"/>
        <end position="282"/>
    </location>
</feature>
<dbReference type="Proteomes" id="UP000198551">
    <property type="component" value="Unassembled WGS sequence"/>
</dbReference>
<dbReference type="EMBL" id="FMCV01000006">
    <property type="protein sequence ID" value="SCF03143.1"/>
    <property type="molecule type" value="Genomic_DNA"/>
</dbReference>
<evidence type="ECO:0000256" key="1">
    <source>
        <dbReference type="SAM" id="Phobius"/>
    </source>
</evidence>
<feature type="transmembrane region" description="Helical" evidence="1">
    <location>
        <begin position="128"/>
        <end position="144"/>
    </location>
</feature>
<evidence type="ECO:0000313" key="2">
    <source>
        <dbReference type="EMBL" id="SCF03143.1"/>
    </source>
</evidence>
<evidence type="ECO:0000313" key="3">
    <source>
        <dbReference type="Proteomes" id="UP000198551"/>
    </source>
</evidence>
<accession>A0A1C4X3W5</accession>
<keyword evidence="1" id="KW-1133">Transmembrane helix</keyword>
<reference evidence="3" key="1">
    <citation type="submission" date="2016-06" db="EMBL/GenBank/DDBJ databases">
        <authorList>
            <person name="Varghese N."/>
        </authorList>
    </citation>
    <scope>NUCLEOTIDE SEQUENCE [LARGE SCALE GENOMIC DNA]</scope>
    <source>
        <strain evidence="3">DSM 45555</strain>
    </source>
</reference>
<gene>
    <name evidence="2" type="ORF">GA0070215_106121</name>
</gene>
<protein>
    <submittedName>
        <fullName evidence="2">Uncharacterized protein</fullName>
    </submittedName>
</protein>
<keyword evidence="1" id="KW-0812">Transmembrane</keyword>
<feature type="transmembrane region" description="Helical" evidence="1">
    <location>
        <begin position="184"/>
        <end position="207"/>
    </location>
</feature>
<keyword evidence="3" id="KW-1185">Reference proteome</keyword>
<dbReference type="RefSeq" id="WP_091044608.1">
    <property type="nucleotide sequence ID" value="NZ_FMCV01000006.1"/>
</dbReference>
<dbReference type="AlphaFoldDB" id="A0A1C4X3W5"/>
<feature type="transmembrane region" description="Helical" evidence="1">
    <location>
        <begin position="219"/>
        <end position="242"/>
    </location>
</feature>
<proteinExistence type="predicted"/>
<sequence length="298" mass="29996">MRRAPLLLILAAVSAVAHVVGVLVAAPLWRGAEVLSLALLLAYAVAAGLPAPRWAVPVGFVPLIVDAVRTMPAEPGAGDFGWMMDASGDSAFDRTAGFDAALDGSWATLAAVAVLLVAFRGRGRRRHLIAAAVAAAPVVGYAAVRVTDIGTAVAASTRVVEVRTGTTLTRVGGPGYDQADVVPALVLAVLPPLALALAALALAVLLAGRGRRLAATGAALLAVLALPLLDAGIGAVPLPYSVDSTALFAWYAVTPTRMLPQPVPALTAVVELAAYLLLVAGLTGADRAAPAVPASVAE</sequence>
<keyword evidence="1" id="KW-0472">Membrane</keyword>